<reference evidence="1" key="1">
    <citation type="submission" date="2022-03" db="EMBL/GenBank/DDBJ databases">
        <authorList>
            <person name="Martin H S."/>
        </authorList>
    </citation>
    <scope>NUCLEOTIDE SEQUENCE</scope>
</reference>
<gene>
    <name evidence="1" type="ORF">IPOD504_LOCUS11155</name>
</gene>
<organism evidence="1 2">
    <name type="scientific">Iphiclides podalirius</name>
    <name type="common">scarce swallowtail</name>
    <dbReference type="NCBI Taxonomy" id="110791"/>
    <lineage>
        <taxon>Eukaryota</taxon>
        <taxon>Metazoa</taxon>
        <taxon>Ecdysozoa</taxon>
        <taxon>Arthropoda</taxon>
        <taxon>Hexapoda</taxon>
        <taxon>Insecta</taxon>
        <taxon>Pterygota</taxon>
        <taxon>Neoptera</taxon>
        <taxon>Endopterygota</taxon>
        <taxon>Lepidoptera</taxon>
        <taxon>Glossata</taxon>
        <taxon>Ditrysia</taxon>
        <taxon>Papilionoidea</taxon>
        <taxon>Papilionidae</taxon>
        <taxon>Papilioninae</taxon>
        <taxon>Iphiclides</taxon>
    </lineage>
</organism>
<protein>
    <submittedName>
        <fullName evidence="1">Uncharacterized protein</fullName>
    </submittedName>
</protein>
<name>A0ABN8IPY0_9NEOP</name>
<evidence type="ECO:0000313" key="1">
    <source>
        <dbReference type="EMBL" id="CAH2060708.1"/>
    </source>
</evidence>
<dbReference type="EMBL" id="OW152839">
    <property type="protein sequence ID" value="CAH2060708.1"/>
    <property type="molecule type" value="Genomic_DNA"/>
</dbReference>
<proteinExistence type="predicted"/>
<accession>A0ABN8IPY0</accession>
<dbReference type="Proteomes" id="UP000837857">
    <property type="component" value="Chromosome 27"/>
</dbReference>
<feature type="non-terminal residue" evidence="1">
    <location>
        <position position="1"/>
    </location>
</feature>
<sequence>MRSIRITYSTLMSICPVRFEKVRTAEIQPSAVTSPTSDPNANFASTSHSEINSALRKRPSASAAVLANVLGNGSAPRCRATDRLTGAKLNFIITLIQYCNGDKDWWRRADCSTSDAPINSATEEDLGGAIVVRCPINVLFAQP</sequence>
<evidence type="ECO:0000313" key="2">
    <source>
        <dbReference type="Proteomes" id="UP000837857"/>
    </source>
</evidence>
<keyword evidence="2" id="KW-1185">Reference proteome</keyword>